<dbReference type="OrthoDB" id="284979at2"/>
<gene>
    <name evidence="1" type="ORF">Pan216_39950</name>
</gene>
<dbReference type="Proteomes" id="UP000317093">
    <property type="component" value="Chromosome"/>
</dbReference>
<sequence>MSTYRVYSRDTIGDIVMADFKTLKELLDVYEQVGVEEESYTMRLHGEPILDGLVGPMSEGKTIVRYETPEVFISMTEQWASERRNGRKGRR</sequence>
<evidence type="ECO:0000313" key="1">
    <source>
        <dbReference type="EMBL" id="QDU63120.1"/>
    </source>
</evidence>
<dbReference type="EMBL" id="CP036279">
    <property type="protein sequence ID" value="QDU63120.1"/>
    <property type="molecule type" value="Genomic_DNA"/>
</dbReference>
<accession>A0A518B816</accession>
<name>A0A518B816_9BACT</name>
<reference evidence="1 2" key="1">
    <citation type="submission" date="2019-02" db="EMBL/GenBank/DDBJ databases">
        <title>Deep-cultivation of Planctomycetes and their phenomic and genomic characterization uncovers novel biology.</title>
        <authorList>
            <person name="Wiegand S."/>
            <person name="Jogler M."/>
            <person name="Boedeker C."/>
            <person name="Pinto D."/>
            <person name="Vollmers J."/>
            <person name="Rivas-Marin E."/>
            <person name="Kohn T."/>
            <person name="Peeters S.H."/>
            <person name="Heuer A."/>
            <person name="Rast P."/>
            <person name="Oberbeckmann S."/>
            <person name="Bunk B."/>
            <person name="Jeske O."/>
            <person name="Meyerdierks A."/>
            <person name="Storesund J.E."/>
            <person name="Kallscheuer N."/>
            <person name="Luecker S."/>
            <person name="Lage O.M."/>
            <person name="Pohl T."/>
            <person name="Merkel B.J."/>
            <person name="Hornburger P."/>
            <person name="Mueller R.-W."/>
            <person name="Bruemmer F."/>
            <person name="Labrenz M."/>
            <person name="Spormann A.M."/>
            <person name="Op den Camp H."/>
            <person name="Overmann J."/>
            <person name="Amann R."/>
            <person name="Jetten M.S.M."/>
            <person name="Mascher T."/>
            <person name="Medema M.H."/>
            <person name="Devos D.P."/>
            <person name="Kaster A.-K."/>
            <person name="Ovreas L."/>
            <person name="Rohde M."/>
            <person name="Galperin M.Y."/>
            <person name="Jogler C."/>
        </authorList>
    </citation>
    <scope>NUCLEOTIDE SEQUENCE [LARGE SCALE GENOMIC DNA]</scope>
    <source>
        <strain evidence="1 2">Pan216</strain>
    </source>
</reference>
<evidence type="ECO:0000313" key="2">
    <source>
        <dbReference type="Proteomes" id="UP000317093"/>
    </source>
</evidence>
<dbReference type="AlphaFoldDB" id="A0A518B816"/>
<dbReference type="KEGG" id="knv:Pan216_39950"/>
<organism evidence="1 2">
    <name type="scientific">Kolteria novifilia</name>
    <dbReference type="NCBI Taxonomy" id="2527975"/>
    <lineage>
        <taxon>Bacteria</taxon>
        <taxon>Pseudomonadati</taxon>
        <taxon>Planctomycetota</taxon>
        <taxon>Planctomycetia</taxon>
        <taxon>Kolteriales</taxon>
        <taxon>Kolteriaceae</taxon>
        <taxon>Kolteria</taxon>
    </lineage>
</organism>
<proteinExistence type="predicted"/>
<dbReference type="RefSeq" id="WP_145260346.1">
    <property type="nucleotide sequence ID" value="NZ_CP036279.1"/>
</dbReference>
<keyword evidence="2" id="KW-1185">Reference proteome</keyword>
<protein>
    <submittedName>
        <fullName evidence="1">Uncharacterized protein</fullName>
    </submittedName>
</protein>